<dbReference type="Pfam" id="PF13193">
    <property type="entry name" value="AMP-binding_C"/>
    <property type="match status" value="1"/>
</dbReference>
<dbReference type="PANTHER" id="PTHR43859:SF4">
    <property type="entry name" value="BUTANOATE--COA LIGASE AAE1-RELATED"/>
    <property type="match status" value="1"/>
</dbReference>
<comment type="similarity">
    <text evidence="1">Belongs to the ATP-dependent AMP-binding enzyme family.</text>
</comment>
<accession>A0ABU8N151</accession>
<evidence type="ECO:0000313" key="8">
    <source>
        <dbReference type="Proteomes" id="UP001370100"/>
    </source>
</evidence>
<keyword evidence="8" id="KW-1185">Reference proteome</keyword>
<evidence type="ECO:0000256" key="1">
    <source>
        <dbReference type="ARBA" id="ARBA00006432"/>
    </source>
</evidence>
<dbReference type="InterPro" id="IPR045851">
    <property type="entry name" value="AMP-bd_C_sf"/>
</dbReference>
<dbReference type="InterPro" id="IPR020845">
    <property type="entry name" value="AMP-binding_CS"/>
</dbReference>
<dbReference type="CDD" id="cd12118">
    <property type="entry name" value="ttLC_FACS_AEE21_like"/>
    <property type="match status" value="1"/>
</dbReference>
<dbReference type="Gene3D" id="3.40.50.12780">
    <property type="entry name" value="N-terminal domain of ligase-like"/>
    <property type="match status" value="1"/>
</dbReference>
<dbReference type="RefSeq" id="WP_337711930.1">
    <property type="nucleotide sequence ID" value="NZ_JBBEGL010000001.1"/>
</dbReference>
<evidence type="ECO:0000256" key="2">
    <source>
        <dbReference type="ARBA" id="ARBA00022598"/>
    </source>
</evidence>
<evidence type="ECO:0000313" key="7">
    <source>
        <dbReference type="EMBL" id="MEJ2885451.1"/>
    </source>
</evidence>
<dbReference type="InterPro" id="IPR042099">
    <property type="entry name" value="ANL_N_sf"/>
</dbReference>
<keyword evidence="4" id="KW-0443">Lipid metabolism</keyword>
<organism evidence="7 8">
    <name type="scientific">Actinomycetospora aeridis</name>
    <dbReference type="NCBI Taxonomy" id="3129231"/>
    <lineage>
        <taxon>Bacteria</taxon>
        <taxon>Bacillati</taxon>
        <taxon>Actinomycetota</taxon>
        <taxon>Actinomycetes</taxon>
        <taxon>Pseudonocardiales</taxon>
        <taxon>Pseudonocardiaceae</taxon>
        <taxon>Actinomycetospora</taxon>
    </lineage>
</organism>
<dbReference type="GO" id="GO:0016874">
    <property type="term" value="F:ligase activity"/>
    <property type="evidence" value="ECO:0007669"/>
    <property type="project" value="UniProtKB-KW"/>
</dbReference>
<dbReference type="Gene3D" id="3.30.300.30">
    <property type="match status" value="1"/>
</dbReference>
<reference evidence="7 8" key="1">
    <citation type="submission" date="2024-03" db="EMBL/GenBank/DDBJ databases">
        <title>Actinomycetospora sp. OC33-EN06, a novel actinomycete isolated from wild orchid (Aerides multiflora).</title>
        <authorList>
            <person name="Suriyachadkun C."/>
        </authorList>
    </citation>
    <scope>NUCLEOTIDE SEQUENCE [LARGE SCALE GENOMIC DNA]</scope>
    <source>
        <strain evidence="7 8">OC33-EN06</strain>
    </source>
</reference>
<dbReference type="InterPro" id="IPR025110">
    <property type="entry name" value="AMP-bd_C"/>
</dbReference>
<evidence type="ECO:0000256" key="4">
    <source>
        <dbReference type="ARBA" id="ARBA00023098"/>
    </source>
</evidence>
<dbReference type="InterPro" id="IPR000873">
    <property type="entry name" value="AMP-dep_synth/lig_dom"/>
</dbReference>
<name>A0ABU8N151_9PSEU</name>
<dbReference type="PROSITE" id="PS00455">
    <property type="entry name" value="AMP_BINDING"/>
    <property type="match status" value="1"/>
</dbReference>
<dbReference type="Proteomes" id="UP001370100">
    <property type="component" value="Unassembled WGS sequence"/>
</dbReference>
<evidence type="ECO:0000256" key="3">
    <source>
        <dbReference type="ARBA" id="ARBA00022832"/>
    </source>
</evidence>
<dbReference type="SUPFAM" id="SSF56801">
    <property type="entry name" value="Acetyl-CoA synthetase-like"/>
    <property type="match status" value="1"/>
</dbReference>
<comment type="caution">
    <text evidence="7">The sequence shown here is derived from an EMBL/GenBank/DDBJ whole genome shotgun (WGS) entry which is preliminary data.</text>
</comment>
<dbReference type="EMBL" id="JBBEGL010000001">
    <property type="protein sequence ID" value="MEJ2885451.1"/>
    <property type="molecule type" value="Genomic_DNA"/>
</dbReference>
<keyword evidence="2 7" id="KW-0436">Ligase</keyword>
<protein>
    <submittedName>
        <fullName evidence="7">Acyl--CoA ligase family protein</fullName>
    </submittedName>
</protein>
<dbReference type="Pfam" id="PF00501">
    <property type="entry name" value="AMP-binding"/>
    <property type="match status" value="1"/>
</dbReference>
<evidence type="ECO:0000259" key="5">
    <source>
        <dbReference type="Pfam" id="PF00501"/>
    </source>
</evidence>
<dbReference type="PANTHER" id="PTHR43859">
    <property type="entry name" value="ACYL-ACTIVATING ENZYME"/>
    <property type="match status" value="1"/>
</dbReference>
<proteinExistence type="inferred from homology"/>
<evidence type="ECO:0000259" key="6">
    <source>
        <dbReference type="Pfam" id="PF13193"/>
    </source>
</evidence>
<sequence>MIAGVTAPETWITELTPLSFLRRSADVYPDKTAIVHGEQRTTYAQFAEQAQRLARALRASGVAPGDRVACLLPNVPEMLVAHFGVPLAGAVLVAVNTRLSGEEVRYILDHSQASVLVVDSVLRPTVDPIADSLETVREIVTLVDPQGPDAGATVGGATWDDLLTRGDQGEDLPWEVADERSTISINYTSGTTGRPKGVQYHHRGAYLNSFGEIVHSYHDPSSVYLWTLPMFHCNGWCTPWAITAIGGTHVCLREVRGDAIWSLIGEHRVTHLNGAPTVVTTIMNAAGARTLDYALVVTTAGAPPSPTTILEMEKMGFRIVHVYGLTETYGPYSVCQWQEEWRGLEEHARAKLQARQGVGMLQTEPLRVVEVLGEEVTDWASVQLVDVPHDGETMGEIVMRGNNVMSGYFRDPDATAKAFAGGWYHSGDLGVMHPDGYVELRDRAKDVVISGGENISTVEVEQAVLSHPAVLEAAVVGVPDERWGERPKAFVILRQGQSAEPETIIEHVKATIARYKAPRDVEIVDELPKTSTGKIQKFELRAKEWGEGTTRIRG</sequence>
<keyword evidence="3" id="KW-0276">Fatty acid metabolism</keyword>
<dbReference type="NCBIfam" id="NF004837">
    <property type="entry name" value="PRK06187.1"/>
    <property type="match status" value="1"/>
</dbReference>
<feature type="domain" description="AMP-dependent synthetase/ligase" evidence="5">
    <location>
        <begin position="21"/>
        <end position="409"/>
    </location>
</feature>
<feature type="domain" description="AMP-binding enzyme C-terminal" evidence="6">
    <location>
        <begin position="459"/>
        <end position="534"/>
    </location>
</feature>
<gene>
    <name evidence="7" type="ORF">WCD41_03245</name>
</gene>
<dbReference type="NCBIfam" id="NF006020">
    <property type="entry name" value="PRK08162.1"/>
    <property type="match status" value="1"/>
</dbReference>